<protein>
    <recommendedName>
        <fullName evidence="3">histidine kinase</fullName>
        <ecNumber evidence="3">2.7.13.3</ecNumber>
    </recommendedName>
</protein>
<evidence type="ECO:0000256" key="4">
    <source>
        <dbReference type="ARBA" id="ARBA00022553"/>
    </source>
</evidence>
<dbReference type="EMBL" id="CZDF01000132">
    <property type="protein sequence ID" value="CUR31428.1"/>
    <property type="molecule type" value="Genomic_DNA"/>
</dbReference>
<dbReference type="RefSeq" id="WP_072718283.1">
    <property type="nucleotide sequence ID" value="NZ_LN889782.1"/>
</dbReference>
<dbReference type="InterPro" id="IPR036890">
    <property type="entry name" value="HATPase_C_sf"/>
</dbReference>
<evidence type="ECO:0000313" key="14">
    <source>
        <dbReference type="Proteomes" id="UP000184315"/>
    </source>
</evidence>
<dbReference type="PANTHER" id="PTHR45436">
    <property type="entry name" value="SENSOR HISTIDINE KINASE YKOH"/>
    <property type="match status" value="1"/>
</dbReference>
<dbReference type="Pfam" id="PF02518">
    <property type="entry name" value="HATPase_c"/>
    <property type="match status" value="1"/>
</dbReference>
<evidence type="ECO:0000259" key="12">
    <source>
        <dbReference type="PROSITE" id="PS50109"/>
    </source>
</evidence>
<keyword evidence="9" id="KW-0902">Two-component regulatory system</keyword>
<dbReference type="Proteomes" id="UP000184315">
    <property type="component" value="Unassembled WGS sequence"/>
</dbReference>
<proteinExistence type="predicted"/>
<dbReference type="FunFam" id="3.30.565.10:FF:000006">
    <property type="entry name" value="Sensor histidine kinase WalK"/>
    <property type="match status" value="1"/>
</dbReference>
<evidence type="ECO:0000256" key="7">
    <source>
        <dbReference type="ARBA" id="ARBA00022777"/>
    </source>
</evidence>
<reference evidence="14" key="1">
    <citation type="submission" date="2015-10" db="EMBL/GenBank/DDBJ databases">
        <authorList>
            <person name="Regsiter A."/>
            <person name="william w."/>
        </authorList>
    </citation>
    <scope>NUCLEOTIDE SEQUENCE [LARGE SCALE GENOMIC DNA]</scope>
</reference>
<dbReference type="SMART" id="SM00387">
    <property type="entry name" value="HATPase_c"/>
    <property type="match status" value="1"/>
</dbReference>
<dbReference type="Gene3D" id="3.30.565.10">
    <property type="entry name" value="Histidine kinase-like ATPase, C-terminal domain"/>
    <property type="match status" value="1"/>
</dbReference>
<evidence type="ECO:0000256" key="8">
    <source>
        <dbReference type="ARBA" id="ARBA00022989"/>
    </source>
</evidence>
<feature type="transmembrane region" description="Helical" evidence="11">
    <location>
        <begin position="12"/>
        <end position="32"/>
    </location>
</feature>
<accession>A0A1J1LHR6</accession>
<evidence type="ECO:0000256" key="5">
    <source>
        <dbReference type="ARBA" id="ARBA00022679"/>
    </source>
</evidence>
<sequence length="479" mass="53706">MFQATRRRLAIWYTAVTAILLLLFASGFYFYVRNTLIERIDDTLNHVVEVVERSLVIEPVSTPPAMSPAVLAGQFQVNVEASFRNNSNTVEDDHIDLEWFSPTGELLWSTFSQALDIPLHPNRSGETVHISEQLNPSEMILRQVTDRVEIGRQVLGYLRVSHPWFEVTKPIRQLILDLTIGTISMVIGVAAIGWFLSGLAIEPVRDSYQRLKQFTADASHELRNPIAMIQTNVQAALAEPNLSSSEQQQLQVIERITRRLGRLVDDLLFLARQDSGIVKPQFVSLPLDGLLMEVIEEQKVIVTQQKIHLSLNFIEDSEDIIANSNSHPITETEPFTLQGDWDQLVRLFTNLVSNAVQYTPAGGEIKIELKQIPKIKRQPTLGKVTESWEKNHSLLKFEALQVIIKDTGIGIPPEALPHLFDRFYRVDPSRTHRNSGGSGLGLAIAQAIVENHHGQISLESQINQGTTVTVTLPLHPSGL</sequence>
<comment type="catalytic activity">
    <reaction evidence="1">
        <text>ATP + protein L-histidine = ADP + protein N-phospho-L-histidine.</text>
        <dbReference type="EC" id="2.7.13.3"/>
    </reaction>
</comment>
<dbReference type="AlphaFoldDB" id="A0A1J1LHR6"/>
<dbReference type="InterPro" id="IPR036097">
    <property type="entry name" value="HisK_dim/P_sf"/>
</dbReference>
<evidence type="ECO:0000256" key="11">
    <source>
        <dbReference type="SAM" id="Phobius"/>
    </source>
</evidence>
<dbReference type="InterPro" id="IPR003661">
    <property type="entry name" value="HisK_dim/P_dom"/>
</dbReference>
<dbReference type="GO" id="GO:0000155">
    <property type="term" value="F:phosphorelay sensor kinase activity"/>
    <property type="evidence" value="ECO:0007669"/>
    <property type="project" value="InterPro"/>
</dbReference>
<comment type="subcellular location">
    <subcellularLocation>
        <location evidence="2">Membrane</location>
    </subcellularLocation>
</comment>
<dbReference type="InterPro" id="IPR003594">
    <property type="entry name" value="HATPase_dom"/>
</dbReference>
<evidence type="ECO:0000256" key="9">
    <source>
        <dbReference type="ARBA" id="ARBA00023012"/>
    </source>
</evidence>
<keyword evidence="6 11" id="KW-0812">Transmembrane</keyword>
<dbReference type="PRINTS" id="PR00344">
    <property type="entry name" value="BCTRLSENSOR"/>
</dbReference>
<dbReference type="PANTHER" id="PTHR45436:SF5">
    <property type="entry name" value="SENSOR HISTIDINE KINASE TRCS"/>
    <property type="match status" value="1"/>
</dbReference>
<dbReference type="GO" id="GO:0016020">
    <property type="term" value="C:membrane"/>
    <property type="evidence" value="ECO:0007669"/>
    <property type="project" value="UniProtKB-SubCell"/>
</dbReference>
<feature type="domain" description="Histidine kinase" evidence="12">
    <location>
        <begin position="217"/>
        <end position="476"/>
    </location>
</feature>
<dbReference type="Gene3D" id="1.10.287.130">
    <property type="match status" value="1"/>
</dbReference>
<keyword evidence="4" id="KW-0597">Phosphoprotein</keyword>
<keyword evidence="10 11" id="KW-0472">Membrane</keyword>
<dbReference type="STRING" id="671072.PL9214291019"/>
<dbReference type="SUPFAM" id="SSF55874">
    <property type="entry name" value="ATPase domain of HSP90 chaperone/DNA topoisomerase II/histidine kinase"/>
    <property type="match status" value="1"/>
</dbReference>
<name>A0A1J1LHR6_9CYAN</name>
<evidence type="ECO:0000256" key="3">
    <source>
        <dbReference type="ARBA" id="ARBA00012438"/>
    </source>
</evidence>
<keyword evidence="5 13" id="KW-0808">Transferase</keyword>
<gene>
    <name evidence="13" type="ORF">PL9214291019</name>
</gene>
<dbReference type="InterPro" id="IPR050428">
    <property type="entry name" value="TCS_sensor_his_kinase"/>
</dbReference>
<evidence type="ECO:0000256" key="10">
    <source>
        <dbReference type="ARBA" id="ARBA00023136"/>
    </source>
</evidence>
<dbReference type="SUPFAM" id="SSF47384">
    <property type="entry name" value="Homodimeric domain of signal transducing histidine kinase"/>
    <property type="match status" value="1"/>
</dbReference>
<dbReference type="FunFam" id="1.10.287.130:FF:000001">
    <property type="entry name" value="Two-component sensor histidine kinase"/>
    <property type="match status" value="1"/>
</dbReference>
<dbReference type="InterPro" id="IPR005467">
    <property type="entry name" value="His_kinase_dom"/>
</dbReference>
<dbReference type="Pfam" id="PF00512">
    <property type="entry name" value="HisKA"/>
    <property type="match status" value="1"/>
</dbReference>
<dbReference type="OrthoDB" id="9813151at2"/>
<dbReference type="CDD" id="cd00075">
    <property type="entry name" value="HATPase"/>
    <property type="match status" value="1"/>
</dbReference>
<keyword evidence="14" id="KW-1185">Reference proteome</keyword>
<organism evidence="13 14">
    <name type="scientific">Planktothrix tepida PCC 9214</name>
    <dbReference type="NCBI Taxonomy" id="671072"/>
    <lineage>
        <taxon>Bacteria</taxon>
        <taxon>Bacillati</taxon>
        <taxon>Cyanobacteriota</taxon>
        <taxon>Cyanophyceae</taxon>
        <taxon>Oscillatoriophycideae</taxon>
        <taxon>Oscillatoriales</taxon>
        <taxon>Microcoleaceae</taxon>
        <taxon>Planktothrix</taxon>
    </lineage>
</organism>
<keyword evidence="7 13" id="KW-0418">Kinase</keyword>
<dbReference type="PROSITE" id="PS50109">
    <property type="entry name" value="HIS_KIN"/>
    <property type="match status" value="1"/>
</dbReference>
<keyword evidence="8 11" id="KW-1133">Transmembrane helix</keyword>
<feature type="transmembrane region" description="Helical" evidence="11">
    <location>
        <begin position="174"/>
        <end position="196"/>
    </location>
</feature>
<dbReference type="SMART" id="SM00388">
    <property type="entry name" value="HisKA"/>
    <property type="match status" value="1"/>
</dbReference>
<evidence type="ECO:0000256" key="6">
    <source>
        <dbReference type="ARBA" id="ARBA00022692"/>
    </source>
</evidence>
<dbReference type="CDD" id="cd00082">
    <property type="entry name" value="HisKA"/>
    <property type="match status" value="1"/>
</dbReference>
<evidence type="ECO:0000256" key="2">
    <source>
        <dbReference type="ARBA" id="ARBA00004370"/>
    </source>
</evidence>
<dbReference type="EC" id="2.7.13.3" evidence="3"/>
<dbReference type="InterPro" id="IPR004358">
    <property type="entry name" value="Sig_transdc_His_kin-like_C"/>
</dbReference>
<evidence type="ECO:0000313" key="13">
    <source>
        <dbReference type="EMBL" id="CUR31428.1"/>
    </source>
</evidence>
<evidence type="ECO:0000256" key="1">
    <source>
        <dbReference type="ARBA" id="ARBA00000085"/>
    </source>
</evidence>